<dbReference type="Proteomes" id="UP000316238">
    <property type="component" value="Unassembled WGS sequence"/>
</dbReference>
<proteinExistence type="predicted"/>
<dbReference type="EMBL" id="NQJD01000034">
    <property type="protein sequence ID" value="TAA74245.1"/>
    <property type="molecule type" value="Genomic_DNA"/>
</dbReference>
<comment type="caution">
    <text evidence="1">The sequence shown here is derived from an EMBL/GenBank/DDBJ whole genome shotgun (WGS) entry which is preliminary data.</text>
</comment>
<accession>A0A521FZR4</accession>
<keyword evidence="2" id="KW-1185">Reference proteome</keyword>
<sequence length="98" mass="11103">MPSCPSCGTEKVIKNGSIHNGKPRFSCKECRRQFIENPSNKIIPQETWNLVDKLLLEKISSAGLSRVTGISEVWIENYINKKYGHVPKRTEAVFKKAV</sequence>
<evidence type="ECO:0008006" key="3">
    <source>
        <dbReference type="Google" id="ProtNLM"/>
    </source>
</evidence>
<name>A0A521FZR4_9BACT</name>
<organism evidence="1 2">
    <name type="scientific">Candidatus Electronema aureum</name>
    <dbReference type="NCBI Taxonomy" id="2005002"/>
    <lineage>
        <taxon>Bacteria</taxon>
        <taxon>Pseudomonadati</taxon>
        <taxon>Thermodesulfobacteriota</taxon>
        <taxon>Desulfobulbia</taxon>
        <taxon>Desulfobulbales</taxon>
        <taxon>Desulfobulbaceae</taxon>
        <taxon>Candidatus Electronema</taxon>
    </lineage>
</organism>
<evidence type="ECO:0000313" key="1">
    <source>
        <dbReference type="EMBL" id="TAA74245.1"/>
    </source>
</evidence>
<dbReference type="AlphaFoldDB" id="A0A521FZR4"/>
<evidence type="ECO:0000313" key="2">
    <source>
        <dbReference type="Proteomes" id="UP000316238"/>
    </source>
</evidence>
<protein>
    <recommendedName>
        <fullName evidence="3">InsA N-terminal domain-containing protein</fullName>
    </recommendedName>
</protein>
<gene>
    <name evidence="1" type="ORF">CDV28_13426</name>
</gene>
<reference evidence="1" key="1">
    <citation type="submission" date="2017-07" db="EMBL/GenBank/DDBJ databases">
        <title>The cable genome - Insights into the physiology and evolution of filamentous bacteria capable of sulfide oxidation via long distance electron transfer.</title>
        <authorList>
            <person name="Thorup C."/>
            <person name="Bjerg J.T."/>
            <person name="Schreiber L."/>
            <person name="Nielsen L.P."/>
            <person name="Kjeldsen K.U."/>
            <person name="Boesen T."/>
            <person name="Boggild A."/>
            <person name="Meysman F."/>
            <person name="Geelhoed J."/>
            <person name="Schramm A."/>
        </authorList>
    </citation>
    <scope>NUCLEOTIDE SEQUENCE [LARGE SCALE GENOMIC DNA]</scope>
    <source>
        <strain evidence="1">GS</strain>
    </source>
</reference>